<dbReference type="AlphaFoldDB" id="A0A1M4E4E6"/>
<name>A0A1M4E4E6_9ACTN</name>
<evidence type="ECO:0000256" key="1">
    <source>
        <dbReference type="ARBA" id="ARBA00023052"/>
    </source>
</evidence>
<proteinExistence type="predicted"/>
<dbReference type="EC" id="1.2.4.4" evidence="3"/>
<feature type="region of interest" description="Disordered" evidence="2">
    <location>
        <begin position="1"/>
        <end position="23"/>
    </location>
</feature>
<gene>
    <name evidence="3" type="ORF">BN4615_P3249</name>
</gene>
<feature type="compositionally biased region" description="Gly residues" evidence="2">
    <location>
        <begin position="210"/>
        <end position="223"/>
    </location>
</feature>
<dbReference type="Gene3D" id="3.40.50.920">
    <property type="match status" value="1"/>
</dbReference>
<dbReference type="PANTHER" id="PTHR43257">
    <property type="entry name" value="PYRUVATE DEHYDROGENASE E1 COMPONENT BETA SUBUNIT"/>
    <property type="match status" value="1"/>
</dbReference>
<keyword evidence="3" id="KW-0560">Oxidoreductase</keyword>
<sequence>MPQGARKYTHRLPGTGPRLADGSPGFAHVGVRGDLSELDGVRTADRDTFTGELAERRFIEAVSGVMARRMRADPSIVVLGEDVHRLNGGTNGTRSPRPGTSAAATPCRWSCAARSRWAPATALSTPWTRRACSPPRRRHGECPVDDWDHCIPVGRARVRRVGSQVTVLTYLAMTGYALRAAESSGVDAEVIDPRAAGDRRGGVAEHQQGAGAGGHRGGGGGGRHTGRDGPVVTTGQG</sequence>
<feature type="region of interest" description="Disordered" evidence="2">
    <location>
        <begin position="196"/>
        <end position="237"/>
    </location>
</feature>
<dbReference type="SUPFAM" id="SSF52922">
    <property type="entry name" value="TK C-terminal domain-like"/>
    <property type="match status" value="1"/>
</dbReference>
<keyword evidence="1" id="KW-0786">Thiamine pyrophosphate</keyword>
<accession>A0A1M4E4E6</accession>
<evidence type="ECO:0000256" key="2">
    <source>
        <dbReference type="SAM" id="MobiDB-lite"/>
    </source>
</evidence>
<protein>
    <submittedName>
        <fullName evidence="3">Branched-chain alpha-keto acid dehydrogenase, E1 component, alpha subunit / Branched-chain alpha-keto acid dehydrogenase, E1 component, beta subunit</fullName>
        <ecNumber evidence="3">1.2.4.4</ecNumber>
    </submittedName>
</protein>
<evidence type="ECO:0000313" key="3">
    <source>
        <dbReference type="EMBL" id="SBO93735.1"/>
    </source>
</evidence>
<dbReference type="PANTHER" id="PTHR43257:SF2">
    <property type="entry name" value="PYRUVATE DEHYDROGENASE E1 COMPONENT SUBUNIT BETA"/>
    <property type="match status" value="1"/>
</dbReference>
<organism evidence="3">
    <name type="scientific">Nonomuraea gerenzanensis</name>
    <dbReference type="NCBI Taxonomy" id="93944"/>
    <lineage>
        <taxon>Bacteria</taxon>
        <taxon>Bacillati</taxon>
        <taxon>Actinomycetota</taxon>
        <taxon>Actinomycetes</taxon>
        <taxon>Streptosporangiales</taxon>
        <taxon>Streptosporangiaceae</taxon>
        <taxon>Nonomuraea</taxon>
    </lineage>
</organism>
<dbReference type="InterPro" id="IPR009014">
    <property type="entry name" value="Transketo_C/PFOR_II"/>
</dbReference>
<dbReference type="GO" id="GO:0003863">
    <property type="term" value="F:branched-chain 2-oxo acid dehydrogenase activity"/>
    <property type="evidence" value="ECO:0007669"/>
    <property type="project" value="UniProtKB-EC"/>
</dbReference>
<reference evidence="3" key="1">
    <citation type="submission" date="2016-04" db="EMBL/GenBank/DDBJ databases">
        <authorList>
            <person name="Evans L.H."/>
            <person name="Alamgir A."/>
            <person name="Owens N."/>
            <person name="Weber N.D."/>
            <person name="Virtaneva K."/>
            <person name="Barbian K."/>
            <person name="Babar A."/>
            <person name="Rosenke K."/>
        </authorList>
    </citation>
    <scope>NUCLEOTIDE SEQUENCE</scope>
    <source>
        <strain evidence="3">Nono1</strain>
    </source>
</reference>
<dbReference type="EMBL" id="LT559118">
    <property type="protein sequence ID" value="SBO93735.1"/>
    <property type="molecule type" value="Genomic_DNA"/>
</dbReference>